<gene>
    <name evidence="2" type="ORF">V6256_03295</name>
</gene>
<evidence type="ECO:0000313" key="3">
    <source>
        <dbReference type="Proteomes" id="UP001369082"/>
    </source>
</evidence>
<dbReference type="RefSeq" id="WP_341596633.1">
    <property type="nucleotide sequence ID" value="NZ_JBAKAZ010000007.1"/>
</dbReference>
<feature type="transmembrane region" description="Helical" evidence="1">
    <location>
        <begin position="6"/>
        <end position="27"/>
    </location>
</feature>
<feature type="transmembrane region" description="Helical" evidence="1">
    <location>
        <begin position="71"/>
        <end position="90"/>
    </location>
</feature>
<sequence>MKKIDLGKYALVLAVIALCTSLLMVFGSSLGLWEPIVGFKASRQYNDLVGYMVVLVALVAVIYALSTKQSYIKAIISLILGIAILGPNLIGKITHTVKYPPIHDISTDTVTPPEFKQLTDDREGAINTLVYGGDDIAKQQVIAFPHIKSIQSPLSPTDAFTKAMHIAKSMGWTMVVENPVTLHYEGTAHTPYFNFADDIVIRVKARQTGSIIDIRSVSRIGRGDRGVNAQRISTFIEHFNQANNKA</sequence>
<comment type="caution">
    <text evidence="2">The sequence shown here is derived from an EMBL/GenBank/DDBJ whole genome shotgun (WGS) entry which is preliminary data.</text>
</comment>
<evidence type="ECO:0000256" key="1">
    <source>
        <dbReference type="SAM" id="Phobius"/>
    </source>
</evidence>
<evidence type="ECO:0000313" key="2">
    <source>
        <dbReference type="EMBL" id="MEL0628623.1"/>
    </source>
</evidence>
<accession>A0ABU9GMU6</accession>
<dbReference type="Proteomes" id="UP001369082">
    <property type="component" value="Unassembled WGS sequence"/>
</dbReference>
<dbReference type="InterPro" id="IPR010865">
    <property type="entry name" value="DUF1499"/>
</dbReference>
<name>A0ABU9GMU6_9GAMM</name>
<reference evidence="2 3" key="1">
    <citation type="submission" date="2024-02" db="EMBL/GenBank/DDBJ databases">
        <title>Bacteria isolated from the canopy kelp, Nereocystis luetkeana.</title>
        <authorList>
            <person name="Pfister C.A."/>
            <person name="Younker I.T."/>
            <person name="Light S.H."/>
        </authorList>
    </citation>
    <scope>NUCLEOTIDE SEQUENCE [LARGE SCALE GENOMIC DNA]</scope>
    <source>
        <strain evidence="2 3">TI.1.05</strain>
    </source>
</reference>
<keyword evidence="1" id="KW-1133">Transmembrane helix</keyword>
<keyword evidence="3" id="KW-1185">Reference proteome</keyword>
<dbReference type="Pfam" id="PF07386">
    <property type="entry name" value="DUF1499"/>
    <property type="match status" value="1"/>
</dbReference>
<proteinExistence type="predicted"/>
<keyword evidence="1" id="KW-0812">Transmembrane</keyword>
<dbReference type="EMBL" id="JBAKAZ010000007">
    <property type="protein sequence ID" value="MEL0628623.1"/>
    <property type="molecule type" value="Genomic_DNA"/>
</dbReference>
<feature type="transmembrane region" description="Helical" evidence="1">
    <location>
        <begin position="48"/>
        <end position="65"/>
    </location>
</feature>
<keyword evidence="1" id="KW-0472">Membrane</keyword>
<protein>
    <submittedName>
        <fullName evidence="2">DUF1499 domain-containing protein</fullName>
    </submittedName>
</protein>
<organism evidence="2 3">
    <name type="scientific">Psychromonas aquatilis</name>
    <dbReference type="NCBI Taxonomy" id="2005072"/>
    <lineage>
        <taxon>Bacteria</taxon>
        <taxon>Pseudomonadati</taxon>
        <taxon>Pseudomonadota</taxon>
        <taxon>Gammaproteobacteria</taxon>
        <taxon>Alteromonadales</taxon>
        <taxon>Psychromonadaceae</taxon>
        <taxon>Psychromonas</taxon>
    </lineage>
</organism>